<keyword evidence="3" id="KW-1185">Reference proteome</keyword>
<comment type="caution">
    <text evidence="2">The sequence shown here is derived from an EMBL/GenBank/DDBJ whole genome shotgun (WGS) entry which is preliminary data.</text>
</comment>
<feature type="compositionally biased region" description="Basic and acidic residues" evidence="1">
    <location>
        <begin position="317"/>
        <end position="341"/>
    </location>
</feature>
<evidence type="ECO:0000313" key="2">
    <source>
        <dbReference type="EMBL" id="MBO2450783.1"/>
    </source>
</evidence>
<name>A0A939PIP0_9ACTN</name>
<protein>
    <submittedName>
        <fullName evidence="2">Uncharacterized protein</fullName>
    </submittedName>
</protein>
<evidence type="ECO:0000313" key="3">
    <source>
        <dbReference type="Proteomes" id="UP000669179"/>
    </source>
</evidence>
<evidence type="ECO:0000256" key="1">
    <source>
        <dbReference type="SAM" id="MobiDB-lite"/>
    </source>
</evidence>
<sequence>MRGLNAARQIADAVLYEGYLLYPYRASAAKNKVRWQFGVLVPPGFTATSEPSASRTECLLEAGADAVLHLRLRFLHVQARRVDPEGLVVDGVQHRTFDEAVEAEIDADIPVMDLLAAPHTIERIVPARRWGEELGPGRIMRTRWPLRLELRVRAEPVPGPYGGIRLAVEVGNTTAWDGEDREAALRRSLVAAHVLLGLTHGRFLSLRDPPEWARQAAEACRNEHAWPVLIQDDVVLASPIILDDRPSIAPESPGDLFDGTEIDEILTLRTLALTDAEKREARGTDPRAAEIIDRVDAMPPEVLARLHGAIRSPGPRRGWDEPVQRDEPVQHDSEPVQQRTEDGVFEVDRPWWDPGADASVSPETDSVVIAGVPVARGAKLRLRPSGRSDAQDMFVAGRTATVEAVLMDVDGATHLAVTLDDDPGADIRREQGRFLYFGPEEVEPL</sequence>
<dbReference type="AlphaFoldDB" id="A0A939PIP0"/>
<dbReference type="Proteomes" id="UP000669179">
    <property type="component" value="Unassembled WGS sequence"/>
</dbReference>
<gene>
    <name evidence="2" type="ORF">J4573_27040</name>
</gene>
<dbReference type="RefSeq" id="WP_208258664.1">
    <property type="nucleotide sequence ID" value="NZ_JAGEOJ010000011.1"/>
</dbReference>
<feature type="region of interest" description="Disordered" evidence="1">
    <location>
        <begin position="309"/>
        <end position="341"/>
    </location>
</feature>
<proteinExistence type="predicted"/>
<accession>A0A939PIP0</accession>
<organism evidence="2 3">
    <name type="scientific">Actinomadura barringtoniae</name>
    <dbReference type="NCBI Taxonomy" id="1427535"/>
    <lineage>
        <taxon>Bacteria</taxon>
        <taxon>Bacillati</taxon>
        <taxon>Actinomycetota</taxon>
        <taxon>Actinomycetes</taxon>
        <taxon>Streptosporangiales</taxon>
        <taxon>Thermomonosporaceae</taxon>
        <taxon>Actinomadura</taxon>
    </lineage>
</organism>
<reference evidence="2" key="1">
    <citation type="submission" date="2021-03" db="EMBL/GenBank/DDBJ databases">
        <authorList>
            <person name="Kanchanasin P."/>
            <person name="Saeng-In P."/>
            <person name="Phongsopitanun W."/>
            <person name="Yuki M."/>
            <person name="Kudo T."/>
            <person name="Ohkuma M."/>
            <person name="Tanasupawat S."/>
        </authorList>
    </citation>
    <scope>NUCLEOTIDE SEQUENCE</scope>
    <source>
        <strain evidence="2">GKU 128</strain>
    </source>
</reference>
<dbReference type="EMBL" id="JAGEOJ010000011">
    <property type="protein sequence ID" value="MBO2450783.1"/>
    <property type="molecule type" value="Genomic_DNA"/>
</dbReference>